<evidence type="ECO:0000313" key="9">
    <source>
        <dbReference type="Proteomes" id="UP001174210"/>
    </source>
</evidence>
<evidence type="ECO:0000256" key="5">
    <source>
        <dbReference type="ARBA" id="ARBA00023136"/>
    </source>
</evidence>
<comment type="caution">
    <text evidence="8">The sequence shown here is derived from an EMBL/GenBank/DDBJ whole genome shotgun (WGS) entry which is preliminary data.</text>
</comment>
<feature type="transmembrane region" description="Helical" evidence="6">
    <location>
        <begin position="73"/>
        <end position="96"/>
    </location>
</feature>
<dbReference type="InterPro" id="IPR024320">
    <property type="entry name" value="LPG_synthase_C"/>
</dbReference>
<dbReference type="SUPFAM" id="SSF55729">
    <property type="entry name" value="Acyl-CoA N-acyltransferases (Nat)"/>
    <property type="match status" value="1"/>
</dbReference>
<evidence type="ECO:0000256" key="4">
    <source>
        <dbReference type="ARBA" id="ARBA00022989"/>
    </source>
</evidence>
<feature type="transmembrane region" description="Helical" evidence="6">
    <location>
        <begin position="290"/>
        <end position="310"/>
    </location>
</feature>
<evidence type="ECO:0000256" key="6">
    <source>
        <dbReference type="SAM" id="Phobius"/>
    </source>
</evidence>
<evidence type="ECO:0000256" key="1">
    <source>
        <dbReference type="ARBA" id="ARBA00004651"/>
    </source>
</evidence>
<feature type="transmembrane region" description="Helical" evidence="6">
    <location>
        <begin position="108"/>
        <end position="126"/>
    </location>
</feature>
<evidence type="ECO:0000259" key="7">
    <source>
        <dbReference type="Pfam" id="PF09924"/>
    </source>
</evidence>
<feature type="transmembrane region" description="Helical" evidence="6">
    <location>
        <begin position="187"/>
        <end position="206"/>
    </location>
</feature>
<evidence type="ECO:0000256" key="3">
    <source>
        <dbReference type="ARBA" id="ARBA00022692"/>
    </source>
</evidence>
<dbReference type="EMBL" id="JAROCB010000002">
    <property type="protein sequence ID" value="MDN4596734.1"/>
    <property type="molecule type" value="Genomic_DNA"/>
</dbReference>
<evidence type="ECO:0000313" key="8">
    <source>
        <dbReference type="EMBL" id="MDN4596734.1"/>
    </source>
</evidence>
<keyword evidence="3 6" id="KW-0812">Transmembrane</keyword>
<evidence type="ECO:0000256" key="2">
    <source>
        <dbReference type="ARBA" id="ARBA00022475"/>
    </source>
</evidence>
<sequence length="658" mass="68315">MSVQLSRLLRAASRLPLTLVVSAAGAGAAVAQVVSAGEVELAGAPFSVVSWLILIGSLAAAEWRFGSRRTLTVAALATAVGVVLGWALLSGLAALGEPLSQEAVRYQAWTPSVTSAALLFAVSTTLRPAARSSMRWVTGTAVVAMLLTSGHASDVARALAAGAGLAAGVVVRRAVPGEAWRPGSRGRWRSILASSLVVVASAVALASVTPNATGVLAWTGAVVDPAFAPLVAVLLAVGAGLILTGRLVGVLVGGGALVVVAVAALSGLVIVPALTGGIDWSGLTGADAEWQLVALLAGGLPALLVLLFALGARAALRRPVPQPTVEDRERLAAVLRRSGDGTFAHMATWAGNSLWFDPAGSVVAYRVRDGVAFTLGDPVGPRPDEAARAFARFCEGRGWTPVFYSVHDAAAAALEQAGWTRTAVGTEAVVDTAGFTLSGRKRQDLRTAVNRAEREGMTAVWTTYRDCEPAVREQIDALCSGWVEGKRLPEMGFTLGGLAELDDPAVRLMVALGADGRVHAVTSWLPRLRDGALVGWTLDVMRRDRAGMPGAMEFAIVSAIRRAAEEGVPVVSLSGTPLAAHEGAATGRIAGRLRRLLEPAYGFASLERFKAKFGATPEPLWMCFPQPMQLGRIAPALLRVYVPDLRLRGVVGALRASA</sequence>
<dbReference type="Proteomes" id="UP001174210">
    <property type="component" value="Unassembled WGS sequence"/>
</dbReference>
<reference evidence="8" key="1">
    <citation type="submission" date="2023-03" db="EMBL/GenBank/DDBJ databases">
        <title>MT1 and MT2 Draft Genomes of Novel Species.</title>
        <authorList>
            <person name="Venkateswaran K."/>
        </authorList>
    </citation>
    <scope>NUCLEOTIDE SEQUENCE</scope>
    <source>
        <strain evidence="8">F6_8S_P_1A</strain>
    </source>
</reference>
<keyword evidence="5 6" id="KW-0472">Membrane</keyword>
<keyword evidence="4 6" id="KW-1133">Transmembrane helix</keyword>
<dbReference type="Pfam" id="PF09924">
    <property type="entry name" value="LPG_synthase_C"/>
    <property type="match status" value="1"/>
</dbReference>
<feature type="transmembrane region" description="Helical" evidence="6">
    <location>
        <begin position="41"/>
        <end position="61"/>
    </location>
</feature>
<dbReference type="PANTHER" id="PTHR34697:SF2">
    <property type="entry name" value="PHOSPHATIDYLGLYCEROL LYSYLTRANSFERASE"/>
    <property type="match status" value="1"/>
</dbReference>
<feature type="domain" description="Phosphatidylglycerol lysyltransferase C-terminal" evidence="7">
    <location>
        <begin position="334"/>
        <end position="624"/>
    </location>
</feature>
<accession>A0ABT8IV96</accession>
<dbReference type="InterPro" id="IPR051211">
    <property type="entry name" value="PG_lysyltransferase"/>
</dbReference>
<protein>
    <submittedName>
        <fullName evidence="8">DUF2156 domain-containing protein</fullName>
    </submittedName>
</protein>
<comment type="subcellular location">
    <subcellularLocation>
        <location evidence="1">Cell membrane</location>
        <topology evidence="1">Multi-pass membrane protein</topology>
    </subcellularLocation>
</comment>
<dbReference type="RefSeq" id="WP_301217073.1">
    <property type="nucleotide sequence ID" value="NZ_JAROCB010000002.1"/>
</dbReference>
<gene>
    <name evidence="8" type="ORF">P5G59_06265</name>
</gene>
<proteinExistence type="predicted"/>
<keyword evidence="2" id="KW-1003">Cell membrane</keyword>
<name>A0ABT8IV96_9MICO</name>
<feature type="transmembrane region" description="Helical" evidence="6">
    <location>
        <begin position="250"/>
        <end position="270"/>
    </location>
</feature>
<dbReference type="InterPro" id="IPR016181">
    <property type="entry name" value="Acyl_CoA_acyltransferase"/>
</dbReference>
<keyword evidence="9" id="KW-1185">Reference proteome</keyword>
<organism evidence="8 9">
    <name type="scientific">Leifsonia virtsii</name>
    <dbReference type="NCBI Taxonomy" id="3035915"/>
    <lineage>
        <taxon>Bacteria</taxon>
        <taxon>Bacillati</taxon>
        <taxon>Actinomycetota</taxon>
        <taxon>Actinomycetes</taxon>
        <taxon>Micrococcales</taxon>
        <taxon>Microbacteriaceae</taxon>
        <taxon>Leifsonia</taxon>
    </lineage>
</organism>
<feature type="transmembrane region" description="Helical" evidence="6">
    <location>
        <begin position="226"/>
        <end position="243"/>
    </location>
</feature>
<dbReference type="PANTHER" id="PTHR34697">
    <property type="entry name" value="PHOSPHATIDYLGLYCEROL LYSYLTRANSFERASE"/>
    <property type="match status" value="1"/>
</dbReference>